<dbReference type="EMBL" id="JAACNO010003337">
    <property type="protein sequence ID" value="KAF4127055.1"/>
    <property type="molecule type" value="Genomic_DNA"/>
</dbReference>
<reference evidence="3" key="1">
    <citation type="submission" date="2020-03" db="EMBL/GenBank/DDBJ databases">
        <title>Hybrid Assembly of Korean Phytophthora infestans isolates.</title>
        <authorList>
            <person name="Prokchorchik M."/>
            <person name="Lee Y."/>
            <person name="Seo J."/>
            <person name="Cho J.-H."/>
            <person name="Park Y.-E."/>
            <person name="Jang D.-C."/>
            <person name="Im J.-S."/>
            <person name="Choi J.-G."/>
            <person name="Park H.-J."/>
            <person name="Lee G.-B."/>
            <person name="Lee Y.-G."/>
            <person name="Hong S.-Y."/>
            <person name="Cho K."/>
            <person name="Sohn K.H."/>
        </authorList>
    </citation>
    <scope>NUCLEOTIDE SEQUENCE</scope>
    <source>
        <strain evidence="3">KR_2_A2</strain>
    </source>
</reference>
<evidence type="ECO:0000256" key="1">
    <source>
        <dbReference type="SAM" id="MobiDB-lite"/>
    </source>
</evidence>
<dbReference type="InterPro" id="IPR036691">
    <property type="entry name" value="Endo/exonu/phosph_ase_sf"/>
</dbReference>
<sequence length="1990" mass="224543">MVKTRPGPGRPVPTRNLPTDSLLKDSEAALAAAKVEELRSNALKLAPTETAASEMHRMWIPCPTVIRGKHLCDVLDEIGMHEQPVVWTDARNARTVQDFNLIPNAGIRFTCTSYATASALSLVKLQAFGTQIQISRFSKYNARYYVDLVRLPDEVTDRMIFDWFASRGAPPTCVLPTYVRNGLQSRERTVYFGQDSAPSVLVPSESDPLREICFPSPDDGMIQLRACFVNHKVARYNRVTPPSILARQAADVARKDADSDPRRAQDQGTPAEDPSQDLPAGYTSSLQQSIQLAKQNSATRSQLPDDAMASGKDAFSNPSDQSDDAMSSADEPPSLDDDASDSGSNTDQDSLSAVLEEEITVPTFSPSAPLWAKTATNRRALLASYGSDPVEVAPIPYDYCREEGIAQASSLTKPNYYSPLWYDDLDPDSPRWHYDLEIRHSETADSCLESTPAHANSATYVSMVTPVTMVYDVEKMTRIDLFNYVNAFLEELNDRPALDQLATVEANPGIMLKAIDSKTSLDILAVNRAMCRLLASTPPVKNTARKSCLKLLQAKGNPSGLLKRILRHAAPDLDLPTHALLTLSAWDVVLHIMAPTVYHDPVKLHVLTDENPQFLTSLTIPLLSEHTLWLLAFSSFATDLVQYKQEPWAFKAVSLNVNGLNEPSLKLYQNLLTRYQVVALQETRLTSRKSQADNDYFVQATDSKARAYWSNQSTLEYRNRNGVALLFGGAHPFLDLQDLTPAYAANPVLINRYLIVSARLGSLLIYFHVVYGPAQPPERAIFFSSLPREFGDSAVHVVLGDLNMTMDPEYDQAQPSSTYHDDGRSELFDWMIHLGLIDFWRLENPSTQEFTGPQSKNRIDYCLASVDFYDKFIRSSGHAFSLRLGNSDHIPVEFSASSDSPLPRDKLPFKCPPWLLRCENVQAQLQLNLEHLLSCLDPTRNPGCILDEHKRRDRIFLSREYLRRKGATAAQLRRLLVEFRESEASFAIISSDANARRLEETRQAFSDFSTALRERNAISKFDSDVALAKKSSKTFFRAPATAELKLGISSVDTPTGISHDPEVIKATHREYWGKLFQSDSRDLAAPKRPFDRAKLHSILQHSLRRLTTANKALLDAPLTANDFYYAIKTTARGKAPGPDGLPAEYYQLFPSQWALILELVYASQFRMGRMTKFQRRAYLSLLFKKGSRSDPKNYRPLTLLNQDAKFGPKALAFRLNQILPTLLGMDQYGFVPGRDIRHALRYFLDLMDRCKLKDSRDPAGAICLDFAKAFDSVNWQALDLVLQHWGFGPNFRRWVQTFFQGTLVQVLVNTSRSDFFSLGAGVRQGDPLSPGLFVLFIEPLLCYLRALNTDFEIKIRSTPHHILSFADDVTGLVNDLHKAPIFLARVQDFCAATGMRLNVDKTVIFPFRPWTNADEDLRHLLSTCGAKILDNDGHTQLLGLTVGPCCTPQFQLSKLLVRFQKLCVIWRWRARTLRGRVILMKTMILSILWHFLGTQAIPRVELLRFDALMRNFVNNTPSTSVEDPAARSQFPSKWHAIASQAGGLDLPSVATSVELLQVNLIRQLIRQCRRDLSAVPKWFIPAQATFDEAFAGQGTGLDFLYIPLSHWAHTSRWKKVPQYWRAALATWSTKILPKLVNANPVFTKLTWPIWNNTFLRFTNDRRTLAALHRKASQFLSHQGILRISTFCCCFGWIPDESTLRVALAGSSIKSDRSKTVVVKALAPRVAIPAHYGSFAIYPLPPENMIAALHVWTFDGHDIVHATNSTIRRLLAATAPPPLPLERLGAPNTVLPASFWATERVLQRDILPTFSDLLFRLQHNGLGFRYKYGWHTADTQCVHRCPDTETAKHLFWDCILASRLWHFFLPPFRRILQLEFTWDQVLFLQGVEVPPVAKDTYGTSLPIRLFNIVRCCVFRALWMNRNKAIYDGPALSFVGVYRQSLATVRLHFQRLFKSLTNPRKLECTTYKSHLLAFKCEWLRDFDSDPFTFFEE</sequence>
<feature type="region of interest" description="Disordered" evidence="1">
    <location>
        <begin position="248"/>
        <end position="350"/>
    </location>
</feature>
<dbReference type="PANTHER" id="PTHR19446">
    <property type="entry name" value="REVERSE TRANSCRIPTASES"/>
    <property type="match status" value="1"/>
</dbReference>
<organism evidence="3 4">
    <name type="scientific">Phytophthora infestans</name>
    <name type="common">Potato late blight agent</name>
    <name type="synonym">Botrytis infestans</name>
    <dbReference type="NCBI Taxonomy" id="4787"/>
    <lineage>
        <taxon>Eukaryota</taxon>
        <taxon>Sar</taxon>
        <taxon>Stramenopiles</taxon>
        <taxon>Oomycota</taxon>
        <taxon>Peronosporomycetes</taxon>
        <taxon>Peronosporales</taxon>
        <taxon>Peronosporaceae</taxon>
        <taxon>Phytophthora</taxon>
    </lineage>
</organism>
<dbReference type="SUPFAM" id="SSF56219">
    <property type="entry name" value="DNase I-like"/>
    <property type="match status" value="1"/>
</dbReference>
<feature type="compositionally biased region" description="Low complexity" evidence="1">
    <location>
        <begin position="1"/>
        <end position="15"/>
    </location>
</feature>
<gene>
    <name evidence="3" type="ORF">GN958_ATG23754</name>
</gene>
<evidence type="ECO:0000259" key="2">
    <source>
        <dbReference type="PROSITE" id="PS50878"/>
    </source>
</evidence>
<dbReference type="PROSITE" id="PS50878">
    <property type="entry name" value="RT_POL"/>
    <property type="match status" value="1"/>
</dbReference>
<feature type="domain" description="Reverse transcriptase" evidence="2">
    <location>
        <begin position="1163"/>
        <end position="1442"/>
    </location>
</feature>
<keyword evidence="3" id="KW-0808">Transferase</keyword>
<protein>
    <submittedName>
        <fullName evidence="3">Reverse transcriptase (RNA-dependent DNA polymerase)</fullName>
    </submittedName>
</protein>
<evidence type="ECO:0000313" key="3">
    <source>
        <dbReference type="EMBL" id="KAF4127055.1"/>
    </source>
</evidence>
<proteinExistence type="predicted"/>
<dbReference type="Proteomes" id="UP000704712">
    <property type="component" value="Unassembled WGS sequence"/>
</dbReference>
<dbReference type="SUPFAM" id="SSF56672">
    <property type="entry name" value="DNA/RNA polymerases"/>
    <property type="match status" value="1"/>
</dbReference>
<keyword evidence="3" id="KW-0695">RNA-directed DNA polymerase</keyword>
<dbReference type="CDD" id="cd01650">
    <property type="entry name" value="RT_nLTR_like"/>
    <property type="match status" value="1"/>
</dbReference>
<evidence type="ECO:0000313" key="4">
    <source>
        <dbReference type="Proteomes" id="UP000704712"/>
    </source>
</evidence>
<feature type="region of interest" description="Disordered" evidence="1">
    <location>
        <begin position="1"/>
        <end position="20"/>
    </location>
</feature>
<name>A0A8S9TFU0_PHYIN</name>
<accession>A0A8S9TFU0</accession>
<feature type="compositionally biased region" description="Polar residues" evidence="1">
    <location>
        <begin position="341"/>
        <end position="350"/>
    </location>
</feature>
<dbReference type="Gene3D" id="3.60.10.10">
    <property type="entry name" value="Endonuclease/exonuclease/phosphatase"/>
    <property type="match status" value="1"/>
</dbReference>
<dbReference type="InterPro" id="IPR000477">
    <property type="entry name" value="RT_dom"/>
</dbReference>
<dbReference type="InterPro" id="IPR043502">
    <property type="entry name" value="DNA/RNA_pol_sf"/>
</dbReference>
<feature type="compositionally biased region" description="Polar residues" evidence="1">
    <location>
        <begin position="282"/>
        <end position="302"/>
    </location>
</feature>
<feature type="compositionally biased region" description="Basic and acidic residues" evidence="1">
    <location>
        <begin position="252"/>
        <end position="265"/>
    </location>
</feature>
<dbReference type="Pfam" id="PF00078">
    <property type="entry name" value="RVT_1"/>
    <property type="match status" value="1"/>
</dbReference>
<comment type="caution">
    <text evidence="3">The sequence shown here is derived from an EMBL/GenBank/DDBJ whole genome shotgun (WGS) entry which is preliminary data.</text>
</comment>
<dbReference type="GO" id="GO:0003964">
    <property type="term" value="F:RNA-directed DNA polymerase activity"/>
    <property type="evidence" value="ECO:0007669"/>
    <property type="project" value="UniProtKB-KW"/>
</dbReference>
<keyword evidence="3" id="KW-0548">Nucleotidyltransferase</keyword>